<reference evidence="4 5" key="1">
    <citation type="submission" date="2015-03" db="EMBL/GenBank/DDBJ databases">
        <title>Genome assembly of Sandaracinus amylolyticus DSM 53668.</title>
        <authorList>
            <person name="Sharma G."/>
            <person name="Subramanian S."/>
        </authorList>
    </citation>
    <scope>NUCLEOTIDE SEQUENCE [LARGE SCALE GENOMIC DNA]</scope>
    <source>
        <strain evidence="4 5">DSM 53668</strain>
    </source>
</reference>
<keyword evidence="1" id="KW-0802">TPR repeat</keyword>
<keyword evidence="2" id="KW-0472">Membrane</keyword>
<dbReference type="InterPro" id="IPR019734">
    <property type="entry name" value="TPR_rpt"/>
</dbReference>
<keyword evidence="4" id="KW-0413">Isomerase</keyword>
<dbReference type="InterPro" id="IPR011990">
    <property type="entry name" value="TPR-like_helical_dom_sf"/>
</dbReference>
<dbReference type="STRING" id="927083.DB32_007462"/>
<name>A0A0F6YLF0_9BACT</name>
<keyword evidence="5" id="KW-1185">Reference proteome</keyword>
<evidence type="ECO:0000313" key="5">
    <source>
        <dbReference type="Proteomes" id="UP000034883"/>
    </source>
</evidence>
<dbReference type="OrthoDB" id="5503314at2"/>
<proteinExistence type="predicted"/>
<feature type="repeat" description="TPR" evidence="1">
    <location>
        <begin position="29"/>
        <end position="62"/>
    </location>
</feature>
<gene>
    <name evidence="4" type="ORF">DB32_007462</name>
</gene>
<dbReference type="PROSITE" id="PS50005">
    <property type="entry name" value="TPR"/>
    <property type="match status" value="1"/>
</dbReference>
<dbReference type="EMBL" id="CP011125">
    <property type="protein sequence ID" value="AKF10313.1"/>
    <property type="molecule type" value="Genomic_DNA"/>
</dbReference>
<evidence type="ECO:0000256" key="1">
    <source>
        <dbReference type="PROSITE-ProRule" id="PRU00339"/>
    </source>
</evidence>
<feature type="transmembrane region" description="Helical" evidence="2">
    <location>
        <begin position="254"/>
        <end position="274"/>
    </location>
</feature>
<dbReference type="KEGG" id="samy:DB32_007462"/>
<dbReference type="Proteomes" id="UP000034883">
    <property type="component" value="Chromosome"/>
</dbReference>
<sequence length="285" mass="30515">MTRCAAILALLLLVAPVARAQDVSLEARARTEFHAGEVAYGEERYAEALEHFVRAQQLDPHDAVRFNVAICLQRLGRWSDAWREYRSLTTSDALDDAQRAYAAALLADLEARLAVVRVTTSEPAELRIDGDPVGPAPLEVRLAPGPHVLTARAADRESIRRITVERGEQLDVALSLPAPVAITPPPPRETRLVLRDPGWLTYVGASIAAIGAGGIVGFGVHAQSLWDAYHTPGQATLALREEGMLATDLTNVSIGVAALGAVLVVIDVILLLAGDGARAIEVERP</sequence>
<dbReference type="SUPFAM" id="SSF48452">
    <property type="entry name" value="TPR-like"/>
    <property type="match status" value="1"/>
</dbReference>
<organism evidence="4 5">
    <name type="scientific">Sandaracinus amylolyticus</name>
    <dbReference type="NCBI Taxonomy" id="927083"/>
    <lineage>
        <taxon>Bacteria</taxon>
        <taxon>Pseudomonadati</taxon>
        <taxon>Myxococcota</taxon>
        <taxon>Polyangia</taxon>
        <taxon>Polyangiales</taxon>
        <taxon>Sandaracinaceae</taxon>
        <taxon>Sandaracinus</taxon>
    </lineage>
</organism>
<accession>A0A0F6YLF0</accession>
<keyword evidence="2" id="KW-1133">Transmembrane helix</keyword>
<dbReference type="GO" id="GO:0016853">
    <property type="term" value="F:isomerase activity"/>
    <property type="evidence" value="ECO:0007669"/>
    <property type="project" value="UniProtKB-KW"/>
</dbReference>
<dbReference type="RefSeq" id="WP_053237287.1">
    <property type="nucleotide sequence ID" value="NZ_CP011125.1"/>
</dbReference>
<dbReference type="AlphaFoldDB" id="A0A0F6YLF0"/>
<feature type="signal peptide" evidence="3">
    <location>
        <begin position="1"/>
        <end position="20"/>
    </location>
</feature>
<evidence type="ECO:0000256" key="2">
    <source>
        <dbReference type="SAM" id="Phobius"/>
    </source>
</evidence>
<keyword evidence="3" id="KW-0732">Signal</keyword>
<dbReference type="Gene3D" id="1.25.40.10">
    <property type="entry name" value="Tetratricopeptide repeat domain"/>
    <property type="match status" value="1"/>
</dbReference>
<protein>
    <submittedName>
        <fullName evidence="4">Thiol-disulfide isomerase</fullName>
    </submittedName>
</protein>
<evidence type="ECO:0000256" key="3">
    <source>
        <dbReference type="SAM" id="SignalP"/>
    </source>
</evidence>
<evidence type="ECO:0000313" key="4">
    <source>
        <dbReference type="EMBL" id="AKF10313.1"/>
    </source>
</evidence>
<feature type="chain" id="PRO_5002512913" evidence="3">
    <location>
        <begin position="21"/>
        <end position="285"/>
    </location>
</feature>
<keyword evidence="2" id="KW-0812">Transmembrane</keyword>